<evidence type="ECO:0000256" key="3">
    <source>
        <dbReference type="ARBA" id="ARBA00009731"/>
    </source>
</evidence>
<dbReference type="GO" id="GO:0006488">
    <property type="term" value="P:dolichol-linked oligosaccharide biosynthetic process"/>
    <property type="evidence" value="ECO:0007669"/>
    <property type="project" value="InterPro"/>
</dbReference>
<dbReference type="GO" id="GO:0043541">
    <property type="term" value="C:UDP-N-acetylglucosamine transferase complex"/>
    <property type="evidence" value="ECO:0007669"/>
    <property type="project" value="TreeGrafter"/>
</dbReference>
<feature type="transmembrane region" description="Helical" evidence="11">
    <location>
        <begin position="6"/>
        <end position="25"/>
    </location>
</feature>
<comment type="caution">
    <text evidence="11">Lacks conserved residue(s) required for the propagation of feature annotation.</text>
</comment>
<feature type="transmembrane region" description="Helical" evidence="11">
    <location>
        <begin position="150"/>
        <end position="171"/>
    </location>
</feature>
<name>A0AAX4K1R7_9TREE</name>
<evidence type="ECO:0000256" key="11">
    <source>
        <dbReference type="RuleBase" id="RU362127"/>
    </source>
</evidence>
<dbReference type="Pfam" id="PF08660">
    <property type="entry name" value="Alg14"/>
    <property type="match status" value="1"/>
</dbReference>
<keyword evidence="13" id="KW-1185">Reference proteome</keyword>
<keyword evidence="6 11" id="KW-0812">Transmembrane</keyword>
<evidence type="ECO:0000256" key="5">
    <source>
        <dbReference type="ARBA" id="ARBA00017467"/>
    </source>
</evidence>
<evidence type="ECO:0000256" key="2">
    <source>
        <dbReference type="ARBA" id="ARBA00004590"/>
    </source>
</evidence>
<evidence type="ECO:0000256" key="9">
    <source>
        <dbReference type="ARBA" id="ARBA00023136"/>
    </source>
</evidence>
<dbReference type="Proteomes" id="UP001355207">
    <property type="component" value="Chromosome 9"/>
</dbReference>
<keyword evidence="9 11" id="KW-0472">Membrane</keyword>
<proteinExistence type="inferred from homology"/>
<protein>
    <recommendedName>
        <fullName evidence="5 11">UDP-N-acetylglucosamine transferase subunit ALG14</fullName>
    </recommendedName>
    <alternativeName>
        <fullName evidence="10 11">Asparagine-linked glycosylation protein 14</fullName>
    </alternativeName>
</protein>
<evidence type="ECO:0000256" key="4">
    <source>
        <dbReference type="ARBA" id="ARBA00011335"/>
    </source>
</evidence>
<accession>A0AAX4K1R7</accession>
<dbReference type="PANTHER" id="PTHR12154:SF4">
    <property type="entry name" value="UDP-N-ACETYLGLUCOSAMINE TRANSFERASE SUBUNIT ALG14 HOMOLOG"/>
    <property type="match status" value="1"/>
</dbReference>
<dbReference type="Gene3D" id="3.40.50.2000">
    <property type="entry name" value="Glycogen Phosphorylase B"/>
    <property type="match status" value="1"/>
</dbReference>
<sequence length="230" mass="25770">MSFFHLLTTLLALLISLLVRIYAVLPTKNGQQKVTKRNPKSTCSIAIFLGSGGHTSEMKSLVSTLSFERYQPRKYIYCHNDGISLRCIASLESEKGDIMNESNYTLLALPRARKVAEPLLSTFISASKTIFVTFWYIFLLPLIKNPKEPFVDVLLINGPGTCVVLVLVSYIRRILGLKYTKIIYAESFARVKSLSLSGKLVKPFVDKFLVQWPEAAGVNDTKAECIGWLV</sequence>
<dbReference type="GO" id="GO:0004577">
    <property type="term" value="F:N-acetylglucosaminyldiphosphodolichol N-acetylglucosaminyltransferase activity"/>
    <property type="evidence" value="ECO:0007669"/>
    <property type="project" value="TreeGrafter"/>
</dbReference>
<dbReference type="AlphaFoldDB" id="A0AAX4K1R7"/>
<organism evidence="12 13">
    <name type="scientific">Kwoniella dendrophila CBS 6074</name>
    <dbReference type="NCBI Taxonomy" id="1295534"/>
    <lineage>
        <taxon>Eukaryota</taxon>
        <taxon>Fungi</taxon>
        <taxon>Dikarya</taxon>
        <taxon>Basidiomycota</taxon>
        <taxon>Agaricomycotina</taxon>
        <taxon>Tremellomycetes</taxon>
        <taxon>Tremellales</taxon>
        <taxon>Cryptococcaceae</taxon>
        <taxon>Kwoniella</taxon>
    </lineage>
</organism>
<feature type="transmembrane region" description="Helical" evidence="11">
    <location>
        <begin position="119"/>
        <end position="138"/>
    </location>
</feature>
<evidence type="ECO:0000256" key="8">
    <source>
        <dbReference type="ARBA" id="ARBA00022989"/>
    </source>
</evidence>
<dbReference type="InterPro" id="IPR013969">
    <property type="entry name" value="Oligosacch_biosynth_Alg14"/>
</dbReference>
<comment type="subunit">
    <text evidence="4 11">Heterodimer with ALG13 to form a functional enzyme.</text>
</comment>
<evidence type="ECO:0000313" key="12">
    <source>
        <dbReference type="EMBL" id="WWC91521.1"/>
    </source>
</evidence>
<evidence type="ECO:0000256" key="7">
    <source>
        <dbReference type="ARBA" id="ARBA00022824"/>
    </source>
</evidence>
<reference evidence="12 13" key="1">
    <citation type="submission" date="2024-01" db="EMBL/GenBank/DDBJ databases">
        <title>Comparative genomics of Cryptococcus and Kwoniella reveals pathogenesis evolution and contrasting modes of karyotype evolution via chromosome fusion or intercentromeric recombination.</title>
        <authorList>
            <person name="Coelho M.A."/>
            <person name="David-Palma M."/>
            <person name="Shea T."/>
            <person name="Bowers K."/>
            <person name="McGinley-Smith S."/>
            <person name="Mohammad A.W."/>
            <person name="Gnirke A."/>
            <person name="Yurkov A.M."/>
            <person name="Nowrousian M."/>
            <person name="Sun S."/>
            <person name="Cuomo C.A."/>
            <person name="Heitman J."/>
        </authorList>
    </citation>
    <scope>NUCLEOTIDE SEQUENCE [LARGE SCALE GENOMIC DNA]</scope>
    <source>
        <strain evidence="12 13">CBS 6074</strain>
    </source>
</reference>
<comment type="function">
    <text evidence="11">Involved in protein N-glycosylation. Essential for the second step of the dolichol-linked oligosaccharide pathway. Anchors the catalytic subunit ALG13 to the ER.</text>
</comment>
<evidence type="ECO:0000256" key="6">
    <source>
        <dbReference type="ARBA" id="ARBA00022692"/>
    </source>
</evidence>
<keyword evidence="8 11" id="KW-1133">Transmembrane helix</keyword>
<evidence type="ECO:0000256" key="10">
    <source>
        <dbReference type="ARBA" id="ARBA00032062"/>
    </source>
</evidence>
<comment type="similarity">
    <text evidence="3 11">Belongs to the ALG14 family.</text>
</comment>
<dbReference type="PANTHER" id="PTHR12154">
    <property type="entry name" value="GLYCOSYL TRANSFERASE-RELATED"/>
    <property type="match status" value="1"/>
</dbReference>
<evidence type="ECO:0000256" key="1">
    <source>
        <dbReference type="ARBA" id="ARBA00004389"/>
    </source>
</evidence>
<keyword evidence="7 11" id="KW-0256">Endoplasmic reticulum</keyword>
<comment type="subcellular location">
    <subcellularLocation>
        <location evidence="1 11">Endoplasmic reticulum membrane</location>
        <topology evidence="1 11">Single-pass membrane protein</topology>
    </subcellularLocation>
    <subcellularLocation>
        <location evidence="2">Nucleus membrane</location>
        <topology evidence="2">Single-pass membrane protein</topology>
    </subcellularLocation>
</comment>
<dbReference type="GO" id="GO:0031965">
    <property type="term" value="C:nuclear membrane"/>
    <property type="evidence" value="ECO:0007669"/>
    <property type="project" value="UniProtKB-SubCell"/>
</dbReference>
<gene>
    <name evidence="11" type="primary">ALG14</name>
    <name evidence="12" type="ORF">L201_006467</name>
</gene>
<dbReference type="EMBL" id="CP144106">
    <property type="protein sequence ID" value="WWC91521.1"/>
    <property type="molecule type" value="Genomic_DNA"/>
</dbReference>
<evidence type="ECO:0000313" key="13">
    <source>
        <dbReference type="Proteomes" id="UP001355207"/>
    </source>
</evidence>